<gene>
    <name evidence="1" type="ORF">LCGC14_0270780</name>
</gene>
<name>A0A0F9U3M5_9ZZZZ</name>
<organism evidence="1">
    <name type="scientific">marine sediment metagenome</name>
    <dbReference type="NCBI Taxonomy" id="412755"/>
    <lineage>
        <taxon>unclassified sequences</taxon>
        <taxon>metagenomes</taxon>
        <taxon>ecological metagenomes</taxon>
    </lineage>
</organism>
<evidence type="ECO:0008006" key="2">
    <source>
        <dbReference type="Google" id="ProtNLM"/>
    </source>
</evidence>
<sequence length="366" mass="41421">MSHLYYRLTKTEDPEERLEDAVLYKAMHDTFGKGLTMVDMDEAAPMDGLFLGRGKNRELWQTNQLANPGLKYWEDPAFKNAITRSFVVTDLSGAEKEVKRLHAEGKSAFLKSTKQKHYFGRVDLGQTLHDALDGMVYSFMDIENCLMVQQAMDMSYERRFLVMNGKVVTQSPVAWHLTPMSRSWVQEDTGFSIEDMHYKTPQGHEARFSPEGTERMTKFAQHIADASDNPHLCIDLAIIGDDPSRDPIELIEFNPMQPGAVGLYGCDPKKVAGAVWDAMDPELRSIVAARKDGLTIEDPEPRITGAEMVENLHPFTKNIFANTPSQLSALAEDYDRLHGAEGDTLFEDEIEFEDEDFTDNEPEMEP</sequence>
<comment type="caution">
    <text evidence="1">The sequence shown here is derived from an EMBL/GenBank/DDBJ whole genome shotgun (WGS) entry which is preliminary data.</text>
</comment>
<proteinExistence type="predicted"/>
<protein>
    <recommendedName>
        <fullName evidence="2">ATP-grasp domain-containing protein</fullName>
    </recommendedName>
</protein>
<reference evidence="1" key="1">
    <citation type="journal article" date="2015" name="Nature">
        <title>Complex archaea that bridge the gap between prokaryotes and eukaryotes.</title>
        <authorList>
            <person name="Spang A."/>
            <person name="Saw J.H."/>
            <person name="Jorgensen S.L."/>
            <person name="Zaremba-Niedzwiedzka K."/>
            <person name="Martijn J."/>
            <person name="Lind A.E."/>
            <person name="van Eijk R."/>
            <person name="Schleper C."/>
            <person name="Guy L."/>
            <person name="Ettema T.J."/>
        </authorList>
    </citation>
    <scope>NUCLEOTIDE SEQUENCE</scope>
</reference>
<evidence type="ECO:0000313" key="1">
    <source>
        <dbReference type="EMBL" id="KKN86209.1"/>
    </source>
</evidence>
<dbReference type="EMBL" id="LAZR01000150">
    <property type="protein sequence ID" value="KKN86209.1"/>
    <property type="molecule type" value="Genomic_DNA"/>
</dbReference>
<accession>A0A0F9U3M5</accession>
<dbReference type="AlphaFoldDB" id="A0A0F9U3M5"/>